<dbReference type="GO" id="GO:0004497">
    <property type="term" value="F:monooxygenase activity"/>
    <property type="evidence" value="ECO:0007669"/>
    <property type="project" value="UniProtKB-KW"/>
</dbReference>
<evidence type="ECO:0000313" key="3">
    <source>
        <dbReference type="Proteomes" id="UP000199400"/>
    </source>
</evidence>
<dbReference type="Gene3D" id="3.30.70.100">
    <property type="match status" value="1"/>
</dbReference>
<dbReference type="InterPro" id="IPR050744">
    <property type="entry name" value="AI-2_Isomerase_LsrG"/>
</dbReference>
<evidence type="ECO:0000259" key="1">
    <source>
        <dbReference type="PROSITE" id="PS51725"/>
    </source>
</evidence>
<dbReference type="STRING" id="54.SAMN02745121_03983"/>
<gene>
    <name evidence="2" type="ORF">SAMN02745121_03983</name>
</gene>
<dbReference type="Pfam" id="PF03992">
    <property type="entry name" value="ABM"/>
    <property type="match status" value="1"/>
</dbReference>
<dbReference type="InterPro" id="IPR011008">
    <property type="entry name" value="Dimeric_a/b-barrel"/>
</dbReference>
<dbReference type="Proteomes" id="UP000199400">
    <property type="component" value="Unassembled WGS sequence"/>
</dbReference>
<proteinExistence type="predicted"/>
<sequence length="101" mass="10914">MTTAHDHVHVVATLQAHPDHVAELAALLGELARTSRKQPGNLRFDVHQQSSNPNQLITIEHWDGPASVDAHMTSPHVGEVLGKLGPLLAAPPQIVRYSQIA</sequence>
<evidence type="ECO:0000313" key="2">
    <source>
        <dbReference type="EMBL" id="SFE35593.1"/>
    </source>
</evidence>
<accession>A0A1I1ZY17</accession>
<dbReference type="PANTHER" id="PTHR33336">
    <property type="entry name" value="QUINOL MONOOXYGENASE YGIN-RELATED"/>
    <property type="match status" value="1"/>
</dbReference>
<reference evidence="3" key="1">
    <citation type="submission" date="2016-10" db="EMBL/GenBank/DDBJ databases">
        <authorList>
            <person name="Varghese N."/>
            <person name="Submissions S."/>
        </authorList>
    </citation>
    <scope>NUCLEOTIDE SEQUENCE [LARGE SCALE GENOMIC DNA]</scope>
    <source>
        <strain evidence="3">ATCC 25963</strain>
    </source>
</reference>
<dbReference type="PANTHER" id="PTHR33336:SF3">
    <property type="entry name" value="ABM DOMAIN-CONTAINING PROTEIN"/>
    <property type="match status" value="1"/>
</dbReference>
<dbReference type="OrthoDB" id="287932at2"/>
<name>A0A1I1ZY17_9BACT</name>
<keyword evidence="2" id="KW-0560">Oxidoreductase</keyword>
<feature type="domain" description="ABM" evidence="1">
    <location>
        <begin position="8"/>
        <end position="97"/>
    </location>
</feature>
<keyword evidence="2" id="KW-0503">Monooxygenase</keyword>
<protein>
    <submittedName>
        <fullName evidence="2">Quinol monooxygenase YgiN</fullName>
    </submittedName>
</protein>
<dbReference type="RefSeq" id="WP_096332953.1">
    <property type="nucleotide sequence ID" value="NZ_FOMX01000012.1"/>
</dbReference>
<keyword evidence="3" id="KW-1185">Reference proteome</keyword>
<dbReference type="AlphaFoldDB" id="A0A1I1ZY17"/>
<dbReference type="PROSITE" id="PS51725">
    <property type="entry name" value="ABM"/>
    <property type="match status" value="1"/>
</dbReference>
<dbReference type="SUPFAM" id="SSF54909">
    <property type="entry name" value="Dimeric alpha+beta barrel"/>
    <property type="match status" value="1"/>
</dbReference>
<dbReference type="EMBL" id="FOMX01000012">
    <property type="protein sequence ID" value="SFE35593.1"/>
    <property type="molecule type" value="Genomic_DNA"/>
</dbReference>
<organism evidence="2 3">
    <name type="scientific">Nannocystis exedens</name>
    <dbReference type="NCBI Taxonomy" id="54"/>
    <lineage>
        <taxon>Bacteria</taxon>
        <taxon>Pseudomonadati</taxon>
        <taxon>Myxococcota</taxon>
        <taxon>Polyangia</taxon>
        <taxon>Nannocystales</taxon>
        <taxon>Nannocystaceae</taxon>
        <taxon>Nannocystis</taxon>
    </lineage>
</organism>
<dbReference type="InterPro" id="IPR007138">
    <property type="entry name" value="ABM_dom"/>
</dbReference>